<dbReference type="InterPro" id="IPR028082">
    <property type="entry name" value="Peripla_BP_I"/>
</dbReference>
<dbReference type="GO" id="GO:0030288">
    <property type="term" value="C:outer membrane-bounded periplasmic space"/>
    <property type="evidence" value="ECO:0007669"/>
    <property type="project" value="TreeGrafter"/>
</dbReference>
<dbReference type="PROSITE" id="PS51257">
    <property type="entry name" value="PROKAR_LIPOPROTEIN"/>
    <property type="match status" value="1"/>
</dbReference>
<evidence type="ECO:0000259" key="3">
    <source>
        <dbReference type="Pfam" id="PF13407"/>
    </source>
</evidence>
<dbReference type="Pfam" id="PF13407">
    <property type="entry name" value="Peripla_BP_4"/>
    <property type="match status" value="1"/>
</dbReference>
<gene>
    <name evidence="4" type="ORF">BDZ31_000342</name>
</gene>
<organism evidence="4 5">
    <name type="scientific">Conexibacter arvalis</name>
    <dbReference type="NCBI Taxonomy" id="912552"/>
    <lineage>
        <taxon>Bacteria</taxon>
        <taxon>Bacillati</taxon>
        <taxon>Actinomycetota</taxon>
        <taxon>Thermoleophilia</taxon>
        <taxon>Solirubrobacterales</taxon>
        <taxon>Conexibacteraceae</taxon>
        <taxon>Conexibacter</taxon>
    </lineage>
</organism>
<dbReference type="RefSeq" id="WP_183338367.1">
    <property type="nucleotide sequence ID" value="NZ_JACHNU010000001.1"/>
</dbReference>
<dbReference type="PANTHER" id="PTHR30036:SF7">
    <property type="entry name" value="ABC TRANSPORTER PERIPLASMIC-BINDING PROTEIN YPHF"/>
    <property type="match status" value="1"/>
</dbReference>
<dbReference type="EMBL" id="JACHNU010000001">
    <property type="protein sequence ID" value="MBB4660769.1"/>
    <property type="molecule type" value="Genomic_DNA"/>
</dbReference>
<reference evidence="4 5" key="1">
    <citation type="submission" date="2020-08" db="EMBL/GenBank/DDBJ databases">
        <title>Genomic Encyclopedia of Archaeal and Bacterial Type Strains, Phase II (KMG-II): from individual species to whole genera.</title>
        <authorList>
            <person name="Goeker M."/>
        </authorList>
    </citation>
    <scope>NUCLEOTIDE SEQUENCE [LARGE SCALE GENOMIC DNA]</scope>
    <source>
        <strain evidence="4 5">DSM 23288</strain>
    </source>
</reference>
<dbReference type="PANTHER" id="PTHR30036">
    <property type="entry name" value="D-XYLOSE-BINDING PERIPLASMIC PROTEIN"/>
    <property type="match status" value="1"/>
</dbReference>
<proteinExistence type="inferred from homology"/>
<dbReference type="Gene3D" id="3.40.50.2300">
    <property type="match status" value="2"/>
</dbReference>
<dbReference type="Proteomes" id="UP000585272">
    <property type="component" value="Unassembled WGS sequence"/>
</dbReference>
<keyword evidence="5" id="KW-1185">Reference proteome</keyword>
<comment type="similarity">
    <text evidence="2">Belongs to the bacterial solute-binding protein 2 family.</text>
</comment>
<comment type="subcellular location">
    <subcellularLocation>
        <location evidence="1">Cell envelope</location>
    </subcellularLocation>
</comment>
<dbReference type="InterPro" id="IPR025997">
    <property type="entry name" value="SBP_2_dom"/>
</dbReference>
<evidence type="ECO:0000256" key="2">
    <source>
        <dbReference type="ARBA" id="ARBA00007639"/>
    </source>
</evidence>
<evidence type="ECO:0000313" key="5">
    <source>
        <dbReference type="Proteomes" id="UP000585272"/>
    </source>
</evidence>
<name>A0A840I7A8_9ACTN</name>
<feature type="domain" description="Periplasmic binding protein" evidence="3">
    <location>
        <begin position="78"/>
        <end position="337"/>
    </location>
</feature>
<comment type="caution">
    <text evidence="4">The sequence shown here is derived from an EMBL/GenBank/DDBJ whole genome shotgun (WGS) entry which is preliminary data.</text>
</comment>
<dbReference type="InterPro" id="IPR050555">
    <property type="entry name" value="Bact_Solute-Bind_Prot2"/>
</dbReference>
<evidence type="ECO:0000313" key="4">
    <source>
        <dbReference type="EMBL" id="MBB4660769.1"/>
    </source>
</evidence>
<sequence>MSRLRAAVAMAAAIALVSGCGSDSSSSGSDVSDDAYVAEVQARLDEQYRGTFKAPPTTAPRAPRDYKVWVISCGEQVTYCAEGSKGLKEAGRSLGWEVDVFDTKGNPASLGEGVSQAVAAGADAVVPWLIDCSSARGQLQAAKRKGVTLFGIESLDCSETDETQEPLYDGAVEYAEGTFAEFIAAYGRQQADWIIAKTEGKAKTLVFENSESQGVKIQNAGLYEQLRACAGCEIVKVPFTYSELGNPLQSKAEQALIKNPDANSVYTNIDAIISSGVGPAIQSQNRGSMFVMGAEGLAPAPDLVRAGIQQDAGIGFVPKWEGYAAVDGLIRLANGEKTESSGIGLQTWDKDHNLPAEGGSFEPPIDFVAAYEKAWGVG</sequence>
<evidence type="ECO:0000256" key="1">
    <source>
        <dbReference type="ARBA" id="ARBA00004196"/>
    </source>
</evidence>
<dbReference type="AlphaFoldDB" id="A0A840I7A8"/>
<dbReference type="SUPFAM" id="SSF53822">
    <property type="entry name" value="Periplasmic binding protein-like I"/>
    <property type="match status" value="1"/>
</dbReference>
<accession>A0A840I7A8</accession>
<dbReference type="GO" id="GO:0030246">
    <property type="term" value="F:carbohydrate binding"/>
    <property type="evidence" value="ECO:0007669"/>
    <property type="project" value="TreeGrafter"/>
</dbReference>
<protein>
    <submittedName>
        <fullName evidence="4">Ribose transport system substrate-binding protein</fullName>
    </submittedName>
</protein>